<protein>
    <submittedName>
        <fullName evidence="1">11461_t:CDS:1</fullName>
    </submittedName>
</protein>
<proteinExistence type="predicted"/>
<sequence>MIQKSKNNDFLEQYNIELIPYNSFEKFKADNAILSNAIIHGKREVTVLGTPKKYIKIYTECWQNDLNQRPIIQNVFKDLNKINYDKEEIFTEYDKNEENKDQLISESSNTTDLLIHYTSLHNETAKELNLISSIIATLKKSLVEDKLLNNQHNILNLSGTLNTCTSITTTTIPFFPQTNITKQFDSSDQQFLDNLNQIFITQFNVQSASKDTSDSIIYHLRKYIDINNKNTVKILKQYDNHQYRYTFTSIMGFFYEYGIGTTVDYNKAFNMYRQAANNCRFTKNHLIGLISLADLQDSIESKIITNLVLVHKIFALLKIFTATPAAANTLITFVLK</sequence>
<dbReference type="EMBL" id="CAJVPM010002129">
    <property type="protein sequence ID" value="CAG8480463.1"/>
    <property type="molecule type" value="Genomic_DNA"/>
</dbReference>
<evidence type="ECO:0000313" key="2">
    <source>
        <dbReference type="Proteomes" id="UP000789860"/>
    </source>
</evidence>
<name>A0ACA9KNB6_9GLOM</name>
<evidence type="ECO:0000313" key="1">
    <source>
        <dbReference type="EMBL" id="CAG8480463.1"/>
    </source>
</evidence>
<keyword evidence="2" id="KW-1185">Reference proteome</keyword>
<gene>
    <name evidence="1" type="ORF">SCALOS_LOCUS2399</name>
</gene>
<dbReference type="Proteomes" id="UP000789860">
    <property type="component" value="Unassembled WGS sequence"/>
</dbReference>
<accession>A0ACA9KNB6</accession>
<comment type="caution">
    <text evidence="1">The sequence shown here is derived from an EMBL/GenBank/DDBJ whole genome shotgun (WGS) entry which is preliminary data.</text>
</comment>
<organism evidence="1 2">
    <name type="scientific">Scutellospora calospora</name>
    <dbReference type="NCBI Taxonomy" id="85575"/>
    <lineage>
        <taxon>Eukaryota</taxon>
        <taxon>Fungi</taxon>
        <taxon>Fungi incertae sedis</taxon>
        <taxon>Mucoromycota</taxon>
        <taxon>Glomeromycotina</taxon>
        <taxon>Glomeromycetes</taxon>
        <taxon>Diversisporales</taxon>
        <taxon>Gigasporaceae</taxon>
        <taxon>Scutellospora</taxon>
    </lineage>
</organism>
<reference evidence="1" key="1">
    <citation type="submission" date="2021-06" db="EMBL/GenBank/DDBJ databases">
        <authorList>
            <person name="Kallberg Y."/>
            <person name="Tangrot J."/>
            <person name="Rosling A."/>
        </authorList>
    </citation>
    <scope>NUCLEOTIDE SEQUENCE</scope>
    <source>
        <strain evidence="1">AU212A</strain>
    </source>
</reference>